<evidence type="ECO:0000313" key="12">
    <source>
        <dbReference type="EMBL" id="MBM3316784.1"/>
    </source>
</evidence>
<dbReference type="PIRSF" id="PIRSF004793">
    <property type="entry name" value="UCP004793"/>
    <property type="match status" value="1"/>
</dbReference>
<dbReference type="GO" id="GO:0004016">
    <property type="term" value="F:adenylate cyclase activity"/>
    <property type="evidence" value="ECO:0007669"/>
    <property type="project" value="UniProtKB-UniRule"/>
</dbReference>
<evidence type="ECO:0000256" key="3">
    <source>
        <dbReference type="ARBA" id="ARBA00022679"/>
    </source>
</evidence>
<dbReference type="InterPro" id="IPR036888">
    <property type="entry name" value="DNA_integrity_DisA_N_sf"/>
</dbReference>
<feature type="transmembrane region" description="Helical" evidence="10">
    <location>
        <begin position="39"/>
        <end position="56"/>
    </location>
</feature>
<keyword evidence="4 10" id="KW-0812">Transmembrane</keyword>
<comment type="catalytic activity">
    <reaction evidence="1 10">
        <text>2 ATP = 3',3'-c-di-AMP + 2 diphosphate</text>
        <dbReference type="Rhea" id="RHEA:35655"/>
        <dbReference type="ChEBI" id="CHEBI:30616"/>
        <dbReference type="ChEBI" id="CHEBI:33019"/>
        <dbReference type="ChEBI" id="CHEBI:71500"/>
        <dbReference type="EC" id="2.7.7.85"/>
    </reaction>
</comment>
<evidence type="ECO:0000313" key="13">
    <source>
        <dbReference type="Proteomes" id="UP000748308"/>
    </source>
</evidence>
<dbReference type="InterPro" id="IPR050338">
    <property type="entry name" value="DisA"/>
</dbReference>
<dbReference type="GO" id="GO:0005524">
    <property type="term" value="F:ATP binding"/>
    <property type="evidence" value="ECO:0007669"/>
    <property type="project" value="UniProtKB-UniRule"/>
</dbReference>
<dbReference type="FunFam" id="3.40.1700.10:FF:000002">
    <property type="entry name" value="Diadenylate cyclase"/>
    <property type="match status" value="1"/>
</dbReference>
<dbReference type="Proteomes" id="UP000748308">
    <property type="component" value="Unassembled WGS sequence"/>
</dbReference>
<evidence type="ECO:0000256" key="7">
    <source>
        <dbReference type="ARBA" id="ARBA00022840"/>
    </source>
</evidence>
<dbReference type="SUPFAM" id="SSF143597">
    <property type="entry name" value="YojJ-like"/>
    <property type="match status" value="1"/>
</dbReference>
<evidence type="ECO:0000256" key="9">
    <source>
        <dbReference type="ARBA" id="ARBA00023136"/>
    </source>
</evidence>
<keyword evidence="9 10" id="KW-0472">Membrane</keyword>
<evidence type="ECO:0000256" key="1">
    <source>
        <dbReference type="ARBA" id="ARBA00000877"/>
    </source>
</evidence>
<protein>
    <recommendedName>
        <fullName evidence="10">Diadenylate cyclase</fullName>
        <shortName evidence="10">DAC</shortName>
        <ecNumber evidence="10">2.7.7.85</ecNumber>
    </recommendedName>
    <alternativeName>
        <fullName evidence="10">Cyclic-di-AMP synthase</fullName>
        <shortName evidence="10">c-di-AMP synthase</shortName>
    </alternativeName>
</protein>
<comment type="caution">
    <text evidence="12">The sequence shown here is derived from an EMBL/GenBank/DDBJ whole genome shotgun (WGS) entry which is preliminary data.</text>
</comment>
<keyword evidence="2 10" id="KW-1003">Cell membrane</keyword>
<gene>
    <name evidence="10" type="primary">dacA</name>
    <name evidence="12" type="ORF">FJY75_02925</name>
</gene>
<feature type="domain" description="DAC" evidence="11">
    <location>
        <begin position="80"/>
        <end position="237"/>
    </location>
</feature>
<dbReference type="EC" id="2.7.7.85" evidence="10"/>
<keyword evidence="3 10" id="KW-0808">Transferase</keyword>
<proteinExistence type="inferred from homology"/>
<keyword evidence="5 10" id="KW-0548">Nucleotidyltransferase</keyword>
<dbReference type="EMBL" id="VGIY01000041">
    <property type="protein sequence ID" value="MBM3316784.1"/>
    <property type="molecule type" value="Genomic_DNA"/>
</dbReference>
<dbReference type="InterPro" id="IPR045585">
    <property type="entry name" value="CdaA_N"/>
</dbReference>
<dbReference type="HAMAP" id="MF_01499">
    <property type="entry name" value="DacA"/>
    <property type="match status" value="1"/>
</dbReference>
<evidence type="ECO:0000259" key="11">
    <source>
        <dbReference type="PROSITE" id="PS51794"/>
    </source>
</evidence>
<comment type="similarity">
    <text evidence="10">Belongs to the adenylate cyclase family. DacA/CdaA subfamily.</text>
</comment>
<evidence type="ECO:0000256" key="6">
    <source>
        <dbReference type="ARBA" id="ARBA00022741"/>
    </source>
</evidence>
<dbReference type="PANTHER" id="PTHR34185:SF1">
    <property type="entry name" value="DIADENYLATE CYCLASE"/>
    <property type="match status" value="1"/>
</dbReference>
<keyword evidence="7 10" id="KW-0067">ATP-binding</keyword>
<evidence type="ECO:0000256" key="8">
    <source>
        <dbReference type="ARBA" id="ARBA00022989"/>
    </source>
</evidence>
<dbReference type="Pfam" id="PF02457">
    <property type="entry name" value="DAC"/>
    <property type="match status" value="1"/>
</dbReference>
<comment type="function">
    <text evidence="10">Catalyzes the condensation of 2 ATP molecules into cyclic di-AMP (c-di-AMP), a second messenger used to regulate differing processes in different bacteria.</text>
</comment>
<dbReference type="PANTHER" id="PTHR34185">
    <property type="entry name" value="DIADENYLATE CYCLASE"/>
    <property type="match status" value="1"/>
</dbReference>
<organism evidence="12 13">
    <name type="scientific">Eiseniibacteriota bacterium</name>
    <dbReference type="NCBI Taxonomy" id="2212470"/>
    <lineage>
        <taxon>Bacteria</taxon>
        <taxon>Candidatus Eiseniibacteriota</taxon>
    </lineage>
</organism>
<dbReference type="PROSITE" id="PS51794">
    <property type="entry name" value="DAC"/>
    <property type="match status" value="1"/>
</dbReference>
<keyword evidence="8 10" id="KW-1133">Transmembrane helix</keyword>
<dbReference type="InterPro" id="IPR014046">
    <property type="entry name" value="C-di-AMP_synthase"/>
</dbReference>
<name>A0A938BL86_UNCEI</name>
<dbReference type="Gene3D" id="3.40.1700.10">
    <property type="entry name" value="DNA integrity scanning protein, DisA, N-terminal domain"/>
    <property type="match status" value="1"/>
</dbReference>
<evidence type="ECO:0000256" key="2">
    <source>
        <dbReference type="ARBA" id="ARBA00022475"/>
    </source>
</evidence>
<dbReference type="NCBIfam" id="TIGR00159">
    <property type="entry name" value="diadenylate cyclase CdaA"/>
    <property type="match status" value="1"/>
</dbReference>
<evidence type="ECO:0000256" key="10">
    <source>
        <dbReference type="HAMAP-Rule" id="MF_01499"/>
    </source>
</evidence>
<feature type="transmembrane region" description="Helical" evidence="10">
    <location>
        <begin position="6"/>
        <end position="27"/>
    </location>
</feature>
<dbReference type="AlphaFoldDB" id="A0A938BL86"/>
<evidence type="ECO:0000256" key="4">
    <source>
        <dbReference type="ARBA" id="ARBA00022692"/>
    </source>
</evidence>
<sequence>MALPQGFDWLRTVVDILIVAFLFYRLFILVRGTRAIQMFIGLVTLVILSAVAQWLHLAALNWLLDSLRTVWVIAFIIIFQPELRKALTQIGQSRLFNRFVTVSEFAYLNEVQNGVERASRKGLGALLVLERNIGLKNFIETGTRIEAAVSAELLETIFTPPSPLHDGAVVLRGNQIVAAGCILPISSNPDLEKTLGMRHRAAAGLSEETDAIVIVVSEETRQISIAENGALTRNLQIGELKSRLSALLKIKPAKAEPREGREARSQGA</sequence>
<comment type="subunit">
    <text evidence="10">Probably a homodimer.</text>
</comment>
<reference evidence="12" key="1">
    <citation type="submission" date="2019-03" db="EMBL/GenBank/DDBJ databases">
        <title>Lake Tanganyika Metagenome-Assembled Genomes (MAGs).</title>
        <authorList>
            <person name="Tran P."/>
        </authorList>
    </citation>
    <scope>NUCLEOTIDE SEQUENCE</scope>
    <source>
        <strain evidence="12">M_DeepCast_400m_m2_100</strain>
    </source>
</reference>
<dbReference type="GO" id="GO:0106408">
    <property type="term" value="F:diadenylate cyclase activity"/>
    <property type="evidence" value="ECO:0007669"/>
    <property type="project" value="UniProtKB-EC"/>
</dbReference>
<evidence type="ECO:0000256" key="5">
    <source>
        <dbReference type="ARBA" id="ARBA00022695"/>
    </source>
</evidence>
<dbReference type="InterPro" id="IPR003390">
    <property type="entry name" value="DNA_integrity_scan_DisA_N"/>
</dbReference>
<dbReference type="InterPro" id="IPR034701">
    <property type="entry name" value="CdaA"/>
</dbReference>
<dbReference type="GO" id="GO:0006171">
    <property type="term" value="P:cAMP biosynthetic process"/>
    <property type="evidence" value="ECO:0007669"/>
    <property type="project" value="InterPro"/>
</dbReference>
<dbReference type="Pfam" id="PF19293">
    <property type="entry name" value="CdaA_N"/>
    <property type="match status" value="1"/>
</dbReference>
<keyword evidence="6 10" id="KW-0547">Nucleotide-binding</keyword>
<comment type="caution">
    <text evidence="10">Lacks conserved residue(s) required for the propagation of feature annotation.</text>
</comment>
<accession>A0A938BL86</accession>